<dbReference type="PANTHER" id="PTHR34701:SF1">
    <property type="entry name" value="TRANSCRIPTIONAL REGULATOR MRAZ"/>
    <property type="match status" value="1"/>
</dbReference>
<dbReference type="STRING" id="432608.A6V39_04305"/>
<dbReference type="GO" id="GO:0000976">
    <property type="term" value="F:transcription cis-regulatory region binding"/>
    <property type="evidence" value="ECO:0007669"/>
    <property type="project" value="TreeGrafter"/>
</dbReference>
<dbReference type="GO" id="GO:0005737">
    <property type="term" value="C:cytoplasm"/>
    <property type="evidence" value="ECO:0007669"/>
    <property type="project" value="UniProtKB-UniRule"/>
</dbReference>
<keyword evidence="9" id="KW-0131">Cell cycle</keyword>
<dbReference type="GO" id="GO:2000143">
    <property type="term" value="P:negative regulation of DNA-templated transcription initiation"/>
    <property type="evidence" value="ECO:0007669"/>
    <property type="project" value="TreeGrafter"/>
</dbReference>
<comment type="subunit">
    <text evidence="7">Forms oligomers.</text>
</comment>
<evidence type="ECO:0000256" key="6">
    <source>
        <dbReference type="ARBA" id="ARBA00023163"/>
    </source>
</evidence>
<dbReference type="Pfam" id="PF02381">
    <property type="entry name" value="MraZ"/>
    <property type="match status" value="1"/>
</dbReference>
<evidence type="ECO:0000256" key="1">
    <source>
        <dbReference type="ARBA" id="ARBA00013860"/>
    </source>
</evidence>
<dbReference type="EMBL" id="LWUJ01000012">
    <property type="protein sequence ID" value="OAL10109.1"/>
    <property type="molecule type" value="Genomic_DNA"/>
</dbReference>
<dbReference type="GO" id="GO:0003700">
    <property type="term" value="F:DNA-binding transcription factor activity"/>
    <property type="evidence" value="ECO:0007669"/>
    <property type="project" value="UniProtKB-UniRule"/>
</dbReference>
<feature type="domain" description="SpoVT-AbrB" evidence="8">
    <location>
        <begin position="13"/>
        <end position="55"/>
    </location>
</feature>
<keyword evidence="10" id="KW-1185">Reference proteome</keyword>
<dbReference type="CDD" id="cd16320">
    <property type="entry name" value="MraZ_N"/>
    <property type="match status" value="1"/>
</dbReference>
<dbReference type="PANTHER" id="PTHR34701">
    <property type="entry name" value="TRANSCRIPTIONAL REGULATOR MRAZ"/>
    <property type="match status" value="1"/>
</dbReference>
<dbReference type="GO" id="GO:0009295">
    <property type="term" value="C:nucleoid"/>
    <property type="evidence" value="ECO:0007669"/>
    <property type="project" value="UniProtKB-SubCell"/>
</dbReference>
<dbReference type="InterPro" id="IPR037914">
    <property type="entry name" value="SpoVT-AbrB_sf"/>
</dbReference>
<gene>
    <name evidence="7" type="primary">mraZ</name>
    <name evidence="9" type="ORF">A6V39_04305</name>
</gene>
<evidence type="ECO:0000259" key="8">
    <source>
        <dbReference type="PROSITE" id="PS51740"/>
    </source>
</evidence>
<dbReference type="InterPro" id="IPR003444">
    <property type="entry name" value="MraZ"/>
</dbReference>
<keyword evidence="9" id="KW-0132">Cell division</keyword>
<protein>
    <recommendedName>
        <fullName evidence="1 7">Transcriptional regulator MraZ</fullName>
    </recommendedName>
</protein>
<name>A0A1A9QEJ0_9MOLU</name>
<evidence type="ECO:0000256" key="5">
    <source>
        <dbReference type="ARBA" id="ARBA00023125"/>
    </source>
</evidence>
<proteinExistence type="inferred from homology"/>
<organism evidence="9 10">
    <name type="scientific">Candidatus Mycoplasma haematobovis</name>
    <dbReference type="NCBI Taxonomy" id="432608"/>
    <lineage>
        <taxon>Bacteria</taxon>
        <taxon>Bacillati</taxon>
        <taxon>Mycoplasmatota</taxon>
        <taxon>Mollicutes</taxon>
        <taxon>Mycoplasmataceae</taxon>
        <taxon>Mycoplasma</taxon>
    </lineage>
</organism>
<comment type="similarity">
    <text evidence="7">Belongs to the MraZ family.</text>
</comment>
<evidence type="ECO:0000313" key="10">
    <source>
        <dbReference type="Proteomes" id="UP000077623"/>
    </source>
</evidence>
<evidence type="ECO:0000256" key="2">
    <source>
        <dbReference type="ARBA" id="ARBA00022490"/>
    </source>
</evidence>
<dbReference type="PROSITE" id="PS51740">
    <property type="entry name" value="SPOVT_ABRB"/>
    <property type="match status" value="1"/>
</dbReference>
<evidence type="ECO:0000313" key="9">
    <source>
        <dbReference type="EMBL" id="OAL10109.1"/>
    </source>
</evidence>
<comment type="subcellular location">
    <subcellularLocation>
        <location evidence="7">Cytoplasm</location>
        <location evidence="7">Nucleoid</location>
    </subcellularLocation>
</comment>
<sequence>MLRNEKGIVFIGEHEVTMDSKNRITIPSKWKEKLGLEIVISKHYDDCLAIRTPVTFENYCEKLMSYDENDIKARALRRETLGRSHEIALDKWYRFVIPGSLATNLQKGTLVMVGVGDLIEVWSKEALKNWRDDERNRLETVGQELSQQK</sequence>
<keyword evidence="3" id="KW-0677">Repeat</keyword>
<evidence type="ECO:0000256" key="4">
    <source>
        <dbReference type="ARBA" id="ARBA00023015"/>
    </source>
</evidence>
<keyword evidence="4 7" id="KW-0805">Transcription regulation</keyword>
<dbReference type="InterPro" id="IPR035642">
    <property type="entry name" value="MraZ_N"/>
</dbReference>
<evidence type="ECO:0000256" key="7">
    <source>
        <dbReference type="HAMAP-Rule" id="MF_01008"/>
    </source>
</evidence>
<accession>A0A1A9QEJ0</accession>
<keyword evidence="6 7" id="KW-0804">Transcription</keyword>
<dbReference type="Proteomes" id="UP000077623">
    <property type="component" value="Unassembled WGS sequence"/>
</dbReference>
<dbReference type="HAMAP" id="MF_01008">
    <property type="entry name" value="MraZ"/>
    <property type="match status" value="1"/>
</dbReference>
<comment type="caution">
    <text evidence="9">The sequence shown here is derived from an EMBL/GenBank/DDBJ whole genome shotgun (WGS) entry which is preliminary data.</text>
</comment>
<dbReference type="Gene3D" id="3.40.1550.20">
    <property type="entry name" value="Transcriptional regulator MraZ domain"/>
    <property type="match status" value="1"/>
</dbReference>
<dbReference type="InterPro" id="IPR038619">
    <property type="entry name" value="MraZ_sf"/>
</dbReference>
<dbReference type="InterPro" id="IPR035644">
    <property type="entry name" value="MraZ_C"/>
</dbReference>
<evidence type="ECO:0000256" key="3">
    <source>
        <dbReference type="ARBA" id="ARBA00022737"/>
    </source>
</evidence>
<keyword evidence="2 7" id="KW-0963">Cytoplasm</keyword>
<reference evidence="10" key="1">
    <citation type="submission" date="2016-04" db="EMBL/GenBank/DDBJ databases">
        <authorList>
            <person name="Quiroz-Castaneda R.E."/>
            <person name="Martinez-Ocampo F."/>
        </authorList>
    </citation>
    <scope>NUCLEOTIDE SEQUENCE [LARGE SCALE GENOMIC DNA]</scope>
    <source>
        <strain evidence="10">INIFAP01</strain>
    </source>
</reference>
<dbReference type="InterPro" id="IPR020603">
    <property type="entry name" value="MraZ_dom"/>
</dbReference>
<dbReference type="GO" id="GO:0051301">
    <property type="term" value="P:cell division"/>
    <property type="evidence" value="ECO:0007669"/>
    <property type="project" value="UniProtKB-KW"/>
</dbReference>
<dbReference type="SUPFAM" id="SSF89447">
    <property type="entry name" value="AbrB/MazE/MraZ-like"/>
    <property type="match status" value="1"/>
</dbReference>
<dbReference type="RefSeq" id="WP_187150495.1">
    <property type="nucleotide sequence ID" value="NZ_LWUJ01000012.1"/>
</dbReference>
<dbReference type="CDD" id="cd16321">
    <property type="entry name" value="MraZ_C"/>
    <property type="match status" value="1"/>
</dbReference>
<keyword evidence="5 7" id="KW-0238">DNA-binding</keyword>
<dbReference type="InterPro" id="IPR007159">
    <property type="entry name" value="SpoVT-AbrB_dom"/>
</dbReference>
<dbReference type="AlphaFoldDB" id="A0A1A9QEJ0"/>